<keyword evidence="3" id="KW-1185">Reference proteome</keyword>
<feature type="signal peptide" evidence="1">
    <location>
        <begin position="1"/>
        <end position="25"/>
    </location>
</feature>
<evidence type="ECO:0000313" key="3">
    <source>
        <dbReference type="Proteomes" id="UP001352852"/>
    </source>
</evidence>
<evidence type="ECO:0000256" key="1">
    <source>
        <dbReference type="SAM" id="SignalP"/>
    </source>
</evidence>
<comment type="caution">
    <text evidence="2">The sequence shown here is derived from an EMBL/GenBank/DDBJ whole genome shotgun (WGS) entry which is preliminary data.</text>
</comment>
<accession>A0ABU7F7H2</accession>
<feature type="chain" id="PRO_5045451981" evidence="1">
    <location>
        <begin position="26"/>
        <end position="111"/>
    </location>
</feature>
<proteinExistence type="predicted"/>
<sequence>MSMEGELVYVSWRLVLFKLFWKILGDNEADQHSNKDNSTSLSLPLLHHHHHCTSAATSPYLLGANQRGEHRKLKLYCSFMFRPTLFPGIESFISEVQFFLLPNENGFTEML</sequence>
<protein>
    <submittedName>
        <fullName evidence="2">Uncharacterized protein</fullName>
    </submittedName>
</protein>
<organism evidence="2 3">
    <name type="scientific">Characodon lateralis</name>
    <dbReference type="NCBI Taxonomy" id="208331"/>
    <lineage>
        <taxon>Eukaryota</taxon>
        <taxon>Metazoa</taxon>
        <taxon>Chordata</taxon>
        <taxon>Craniata</taxon>
        <taxon>Vertebrata</taxon>
        <taxon>Euteleostomi</taxon>
        <taxon>Actinopterygii</taxon>
        <taxon>Neopterygii</taxon>
        <taxon>Teleostei</taxon>
        <taxon>Neoteleostei</taxon>
        <taxon>Acanthomorphata</taxon>
        <taxon>Ovalentaria</taxon>
        <taxon>Atherinomorphae</taxon>
        <taxon>Cyprinodontiformes</taxon>
        <taxon>Goodeidae</taxon>
        <taxon>Characodon</taxon>
    </lineage>
</organism>
<reference evidence="2 3" key="1">
    <citation type="submission" date="2021-06" db="EMBL/GenBank/DDBJ databases">
        <authorList>
            <person name="Palmer J.M."/>
        </authorList>
    </citation>
    <scope>NUCLEOTIDE SEQUENCE [LARGE SCALE GENOMIC DNA]</scope>
    <source>
        <strain evidence="2 3">CL_MEX2019</strain>
        <tissue evidence="2">Muscle</tissue>
    </source>
</reference>
<dbReference type="EMBL" id="JAHUTJ010077977">
    <property type="protein sequence ID" value="MED6295234.1"/>
    <property type="molecule type" value="Genomic_DNA"/>
</dbReference>
<keyword evidence="1" id="KW-0732">Signal</keyword>
<name>A0ABU7F7H2_9TELE</name>
<evidence type="ECO:0000313" key="2">
    <source>
        <dbReference type="EMBL" id="MED6295234.1"/>
    </source>
</evidence>
<gene>
    <name evidence="2" type="ORF">CHARACLAT_029550</name>
</gene>
<dbReference type="Proteomes" id="UP001352852">
    <property type="component" value="Unassembled WGS sequence"/>
</dbReference>